<proteinExistence type="predicted"/>
<evidence type="ECO:0000313" key="12">
    <source>
        <dbReference type="EMBL" id="KAB2609447.1"/>
    </source>
</evidence>
<dbReference type="AlphaFoldDB" id="A0A5N5G2S3"/>
<evidence type="ECO:0000256" key="10">
    <source>
        <dbReference type="SAM" id="SignalP"/>
    </source>
</evidence>
<gene>
    <name evidence="12" type="ORF">D8674_012615</name>
</gene>
<protein>
    <submittedName>
        <fullName evidence="12">PLASMODESMATA CALLOSE-BINDING PROTEIN 3</fullName>
    </submittedName>
</protein>
<reference evidence="13" key="2">
    <citation type="submission" date="2019-10" db="EMBL/GenBank/DDBJ databases">
        <title>A de novo genome assembly of a pear dwarfing rootstock.</title>
        <authorList>
            <person name="Wang F."/>
            <person name="Wang J."/>
            <person name="Li S."/>
            <person name="Zhang Y."/>
            <person name="Fang M."/>
            <person name="Ma L."/>
            <person name="Zhao Y."/>
            <person name="Jiang S."/>
        </authorList>
    </citation>
    <scope>NUCLEOTIDE SEQUENCE [LARGE SCALE GENOMIC DNA]</scope>
</reference>
<keyword evidence="13" id="KW-1185">Reference proteome</keyword>
<feature type="compositionally biased region" description="Polar residues" evidence="9">
    <location>
        <begin position="90"/>
        <end position="108"/>
    </location>
</feature>
<evidence type="ECO:0000256" key="4">
    <source>
        <dbReference type="ARBA" id="ARBA00022729"/>
    </source>
</evidence>
<dbReference type="GO" id="GO:0009506">
    <property type="term" value="C:plasmodesma"/>
    <property type="evidence" value="ECO:0007669"/>
    <property type="project" value="UniProtKB-ARBA"/>
</dbReference>
<reference evidence="12 13" key="1">
    <citation type="submission" date="2019-09" db="EMBL/GenBank/DDBJ databases">
        <authorList>
            <person name="Ou C."/>
        </authorList>
    </citation>
    <scope>NUCLEOTIDE SEQUENCE [LARGE SCALE GENOMIC DNA]</scope>
    <source>
        <strain evidence="12">S2</strain>
        <tissue evidence="12">Leaf</tissue>
    </source>
</reference>
<evidence type="ECO:0000256" key="9">
    <source>
        <dbReference type="SAM" id="MobiDB-lite"/>
    </source>
</evidence>
<evidence type="ECO:0000256" key="6">
    <source>
        <dbReference type="ARBA" id="ARBA00023157"/>
    </source>
</evidence>
<dbReference type="Pfam" id="PF07983">
    <property type="entry name" value="X8"/>
    <property type="match status" value="1"/>
</dbReference>
<keyword evidence="8" id="KW-0449">Lipoprotein</keyword>
<keyword evidence="3" id="KW-0336">GPI-anchor</keyword>
<dbReference type="GO" id="GO:0005886">
    <property type="term" value="C:plasma membrane"/>
    <property type="evidence" value="ECO:0007669"/>
    <property type="project" value="UniProtKB-SubCell"/>
</dbReference>
<accession>A0A5N5G2S3</accession>
<evidence type="ECO:0000259" key="11">
    <source>
        <dbReference type="SMART" id="SM00768"/>
    </source>
</evidence>
<dbReference type="EMBL" id="SMOL01000553">
    <property type="protein sequence ID" value="KAB2609447.1"/>
    <property type="molecule type" value="Genomic_DNA"/>
</dbReference>
<evidence type="ECO:0000256" key="1">
    <source>
        <dbReference type="ARBA" id="ARBA00004609"/>
    </source>
</evidence>
<comment type="caution">
    <text evidence="12">The sequence shown here is derived from an EMBL/GenBank/DDBJ whole genome shotgun (WGS) entry which is preliminary data.</text>
</comment>
<feature type="domain" description="X8" evidence="11">
    <location>
        <begin position="21"/>
        <end position="104"/>
    </location>
</feature>
<sequence length="216" mass="21536">MAALAFAALLLLAMAGQSRANWCVCKDGDPAALQKALDYACGAGADCNPIKPNGVCYNPNTVKAHCSYAVNSFFQKKGQSTGTCDFSGAATPTTSDPSSNGCTYPASASSSGTTPTTPSTGTGTTPSTGTTPTTGKTPTTGTTPTTSTTPTTGTTPTGTTPYTSTPGVLGGIGTGVGPSGAGINTDDSGVIRPVDTTSLFSSLLTLFFSGLMLWWD</sequence>
<dbReference type="FunFam" id="1.20.58.1040:FF:000001">
    <property type="entry name" value="Glucan endo-1,3-beta-glucosidase 4"/>
    <property type="match status" value="1"/>
</dbReference>
<dbReference type="OrthoDB" id="1930814at2759"/>
<keyword evidence="4 10" id="KW-0732">Signal</keyword>
<dbReference type="InterPro" id="IPR012946">
    <property type="entry name" value="X8"/>
</dbReference>
<evidence type="ECO:0000256" key="3">
    <source>
        <dbReference type="ARBA" id="ARBA00022622"/>
    </source>
</evidence>
<evidence type="ECO:0000256" key="8">
    <source>
        <dbReference type="ARBA" id="ARBA00023288"/>
    </source>
</evidence>
<dbReference type="PANTHER" id="PTHR31044:SF60">
    <property type="entry name" value="PLASMODESMATA CALLOSE-BINDING PROTEIN 4"/>
    <property type="match status" value="1"/>
</dbReference>
<reference evidence="12 13" key="3">
    <citation type="submission" date="2019-11" db="EMBL/GenBank/DDBJ databases">
        <title>A de novo genome assembly of a pear dwarfing rootstock.</title>
        <authorList>
            <person name="Wang F."/>
            <person name="Wang J."/>
            <person name="Li S."/>
            <person name="Zhang Y."/>
            <person name="Fang M."/>
            <person name="Ma L."/>
            <person name="Zhao Y."/>
            <person name="Jiang S."/>
        </authorList>
    </citation>
    <scope>NUCLEOTIDE SEQUENCE [LARGE SCALE GENOMIC DNA]</scope>
    <source>
        <strain evidence="12">S2</strain>
        <tissue evidence="12">Leaf</tissue>
    </source>
</reference>
<keyword evidence="7" id="KW-0325">Glycoprotein</keyword>
<dbReference type="Gene3D" id="1.20.58.1040">
    <property type="match status" value="1"/>
</dbReference>
<evidence type="ECO:0000256" key="7">
    <source>
        <dbReference type="ARBA" id="ARBA00023180"/>
    </source>
</evidence>
<feature type="region of interest" description="Disordered" evidence="9">
    <location>
        <begin position="90"/>
        <end position="180"/>
    </location>
</feature>
<evidence type="ECO:0000313" key="13">
    <source>
        <dbReference type="Proteomes" id="UP000327157"/>
    </source>
</evidence>
<feature type="compositionally biased region" description="Gly residues" evidence="9">
    <location>
        <begin position="168"/>
        <end position="180"/>
    </location>
</feature>
<keyword evidence="5" id="KW-0472">Membrane</keyword>
<dbReference type="Proteomes" id="UP000327157">
    <property type="component" value="Chromosome 14"/>
</dbReference>
<evidence type="ECO:0000256" key="2">
    <source>
        <dbReference type="ARBA" id="ARBA00022475"/>
    </source>
</evidence>
<feature type="signal peptide" evidence="10">
    <location>
        <begin position="1"/>
        <end position="20"/>
    </location>
</feature>
<dbReference type="PANTHER" id="PTHR31044">
    <property type="entry name" value="BETA-1,3 GLUCANASE"/>
    <property type="match status" value="1"/>
</dbReference>
<keyword evidence="2" id="KW-1003">Cell membrane</keyword>
<evidence type="ECO:0000256" key="5">
    <source>
        <dbReference type="ARBA" id="ARBA00023136"/>
    </source>
</evidence>
<feature type="compositionally biased region" description="Low complexity" evidence="9">
    <location>
        <begin position="109"/>
        <end position="167"/>
    </location>
</feature>
<dbReference type="SMART" id="SM00768">
    <property type="entry name" value="X8"/>
    <property type="match status" value="1"/>
</dbReference>
<dbReference type="GO" id="GO:0098552">
    <property type="term" value="C:side of membrane"/>
    <property type="evidence" value="ECO:0007669"/>
    <property type="project" value="UniProtKB-KW"/>
</dbReference>
<feature type="chain" id="PRO_5024287408" evidence="10">
    <location>
        <begin position="21"/>
        <end position="216"/>
    </location>
</feature>
<dbReference type="InterPro" id="IPR044788">
    <property type="entry name" value="X8_dom_prot"/>
</dbReference>
<organism evidence="12 13">
    <name type="scientific">Pyrus ussuriensis x Pyrus communis</name>
    <dbReference type="NCBI Taxonomy" id="2448454"/>
    <lineage>
        <taxon>Eukaryota</taxon>
        <taxon>Viridiplantae</taxon>
        <taxon>Streptophyta</taxon>
        <taxon>Embryophyta</taxon>
        <taxon>Tracheophyta</taxon>
        <taxon>Spermatophyta</taxon>
        <taxon>Magnoliopsida</taxon>
        <taxon>eudicotyledons</taxon>
        <taxon>Gunneridae</taxon>
        <taxon>Pentapetalae</taxon>
        <taxon>rosids</taxon>
        <taxon>fabids</taxon>
        <taxon>Rosales</taxon>
        <taxon>Rosaceae</taxon>
        <taxon>Amygdaloideae</taxon>
        <taxon>Maleae</taxon>
        <taxon>Pyrus</taxon>
    </lineage>
</organism>
<name>A0A5N5G2S3_9ROSA</name>
<keyword evidence="6" id="KW-1015">Disulfide bond</keyword>
<comment type="subcellular location">
    <subcellularLocation>
        <location evidence="1">Cell membrane</location>
        <topology evidence="1">Lipid-anchor</topology>
        <topology evidence="1">GPI-anchor</topology>
    </subcellularLocation>
</comment>